<sequence length="78" mass="9048">MPKVSRKFIERLKLGTQPAYRVAWRAKIHPVILSKLIHGAEKVWPNDRRIIAVGKILGLSPEECFEEECFEFENGKEL</sequence>
<proteinExistence type="predicted"/>
<comment type="caution">
    <text evidence="1">The sequence shown here is derived from an EMBL/GenBank/DDBJ whole genome shotgun (WGS) entry which is preliminary data.</text>
</comment>
<organism evidence="1">
    <name type="scientific">candidate division WOR-3 bacterium</name>
    <dbReference type="NCBI Taxonomy" id="2052148"/>
    <lineage>
        <taxon>Bacteria</taxon>
        <taxon>Bacteria division WOR-3</taxon>
    </lineage>
</organism>
<dbReference type="EMBL" id="DTGD01000049">
    <property type="protein sequence ID" value="HGB35509.1"/>
    <property type="molecule type" value="Genomic_DNA"/>
</dbReference>
<name>A0A7V3KMN2_UNCW3</name>
<gene>
    <name evidence="1" type="ORF">ENV38_01215</name>
</gene>
<evidence type="ECO:0000313" key="1">
    <source>
        <dbReference type="EMBL" id="HGB35509.1"/>
    </source>
</evidence>
<evidence type="ECO:0008006" key="2">
    <source>
        <dbReference type="Google" id="ProtNLM"/>
    </source>
</evidence>
<protein>
    <recommendedName>
        <fullName evidence="2">XRE family transcriptional regulator</fullName>
    </recommendedName>
</protein>
<dbReference type="AlphaFoldDB" id="A0A7V3KMN2"/>
<reference evidence="1" key="1">
    <citation type="journal article" date="2020" name="mSystems">
        <title>Genome- and Community-Level Interaction Insights into Carbon Utilization and Element Cycling Functions of Hydrothermarchaeota in Hydrothermal Sediment.</title>
        <authorList>
            <person name="Zhou Z."/>
            <person name="Liu Y."/>
            <person name="Xu W."/>
            <person name="Pan J."/>
            <person name="Luo Z.H."/>
            <person name="Li M."/>
        </authorList>
    </citation>
    <scope>NUCLEOTIDE SEQUENCE [LARGE SCALE GENOMIC DNA]</scope>
    <source>
        <strain evidence="1">SpSt-754</strain>
    </source>
</reference>
<accession>A0A7V3KMN2</accession>